<dbReference type="CDD" id="cd07185">
    <property type="entry name" value="OmpA_C-like"/>
    <property type="match status" value="1"/>
</dbReference>
<dbReference type="OrthoDB" id="9805566at2"/>
<dbReference type="InterPro" id="IPR006665">
    <property type="entry name" value="OmpA-like"/>
</dbReference>
<dbReference type="AlphaFoldDB" id="A0A562KST7"/>
<reference evidence="3 4" key="1">
    <citation type="journal article" date="2015" name="Stand. Genomic Sci.">
        <title>Genomic Encyclopedia of Bacterial and Archaeal Type Strains, Phase III: the genomes of soil and plant-associated and newly described type strains.</title>
        <authorList>
            <person name="Whitman W.B."/>
            <person name="Woyke T."/>
            <person name="Klenk H.P."/>
            <person name="Zhou Y."/>
            <person name="Lilburn T.G."/>
            <person name="Beck B.J."/>
            <person name="De Vos P."/>
            <person name="Vandamme P."/>
            <person name="Eisen J.A."/>
            <person name="Garrity G."/>
            <person name="Hugenholtz P."/>
            <person name="Kyrpides N.C."/>
        </authorList>
    </citation>
    <scope>NUCLEOTIDE SEQUENCE [LARGE SCALE GENOMIC DNA]</scope>
    <source>
        <strain evidence="3 4">CGMCC 1.6844</strain>
    </source>
</reference>
<proteinExistence type="predicted"/>
<evidence type="ECO:0000259" key="2">
    <source>
        <dbReference type="PROSITE" id="PS51123"/>
    </source>
</evidence>
<dbReference type="GO" id="GO:0016020">
    <property type="term" value="C:membrane"/>
    <property type="evidence" value="ECO:0007669"/>
    <property type="project" value="UniProtKB-UniRule"/>
</dbReference>
<gene>
    <name evidence="3" type="ORF">IP97_00385</name>
</gene>
<comment type="caution">
    <text evidence="3">The sequence shown here is derived from an EMBL/GenBank/DDBJ whole genome shotgun (WGS) entry which is preliminary data.</text>
</comment>
<evidence type="ECO:0000256" key="1">
    <source>
        <dbReference type="PROSITE-ProRule" id="PRU00473"/>
    </source>
</evidence>
<keyword evidence="1" id="KW-0472">Membrane</keyword>
<organism evidence="3 4">
    <name type="scientific">Flavobacterium cheniae</name>
    <dbReference type="NCBI Taxonomy" id="295428"/>
    <lineage>
        <taxon>Bacteria</taxon>
        <taxon>Pseudomonadati</taxon>
        <taxon>Bacteroidota</taxon>
        <taxon>Flavobacteriia</taxon>
        <taxon>Flavobacteriales</taxon>
        <taxon>Flavobacteriaceae</taxon>
        <taxon>Flavobacterium</taxon>
    </lineage>
</organism>
<accession>A0A562KST7</accession>
<name>A0A562KST7_9FLAO</name>
<keyword evidence="4" id="KW-1185">Reference proteome</keyword>
<dbReference type="Pfam" id="PF00691">
    <property type="entry name" value="OmpA"/>
    <property type="match status" value="1"/>
</dbReference>
<feature type="domain" description="OmpA-like" evidence="2">
    <location>
        <begin position="546"/>
        <end position="666"/>
    </location>
</feature>
<dbReference type="Proteomes" id="UP000315312">
    <property type="component" value="Unassembled WGS sequence"/>
</dbReference>
<dbReference type="Gene3D" id="3.30.1330.60">
    <property type="entry name" value="OmpA-like domain"/>
    <property type="match status" value="1"/>
</dbReference>
<evidence type="ECO:0000313" key="3">
    <source>
        <dbReference type="EMBL" id="TWH98434.1"/>
    </source>
</evidence>
<dbReference type="EMBL" id="VLKM01000001">
    <property type="protein sequence ID" value="TWH98434.1"/>
    <property type="molecule type" value="Genomic_DNA"/>
</dbReference>
<dbReference type="InterPro" id="IPR036737">
    <property type="entry name" value="OmpA-like_sf"/>
</dbReference>
<sequence>MKINYTTAIESPKARFMSQLQLQTLFVVTLVLLGFTKVNAQIEEYTKPSWMFGLAAGANFNFYGGSTFMLNEGFTPPTAFHDGKGIGLFIAPNIEYHKPGTRLGFIFQAGYDSRQGKFDQVTTPCNCPADLKTKLSYITIEPSLRLAPFRSNFYLYGGPRFAFVQDKSFTYEQGTNPDFPLQVPNPDVKGDFSDVNKTIISMQVGMGYDIPLNSTTSKTQFVLSPFVAYHPYFGQNPRDVETWNVSTIRAGAVLKFGQGHLVEAAAVDGKVVFSAIPPTNVEYVKVVREVFPIRNYVFFNEGSTEIPNRYVVLNKSQVKDFKEDQVQFDTPKNMSGRSERQMLVYYNILNILGDRMVKNPNTTVTLVGSSNNGRQEGLVMAQNIKNYLVTVFEIKENRIAVEGRDKPEVPSEQNGGTKELGLLREGDRRVSIESNSPELLMEFQSGKNAPLKPVEIVTGNQTPNSDVVFNVEGAEESLKLWSLQIKDEKGKSQNFGPYMVEKVSIPRKTIMGNQPEGDYKVIMTGTTKSGKIISQESTMHLTPYVAPVVQESIRFSVIYEFNESKSIAIYDKYLTDIVAPKIPKNATVIITGHTDVIGEVDYNKDLSLARAKDVKSILEKSLAAAGRTDVTFKVRGEGEDEKLAPFENKYPEERFYNRTVIIDIVK</sequence>
<dbReference type="RefSeq" id="WP_133606354.1">
    <property type="nucleotide sequence ID" value="NZ_SNZC01000001.1"/>
</dbReference>
<protein>
    <submittedName>
        <fullName evidence="3">OmpA family protein</fullName>
    </submittedName>
</protein>
<evidence type="ECO:0000313" key="4">
    <source>
        <dbReference type="Proteomes" id="UP000315312"/>
    </source>
</evidence>
<dbReference type="SUPFAM" id="SSF103088">
    <property type="entry name" value="OmpA-like"/>
    <property type="match status" value="1"/>
</dbReference>
<dbReference type="PROSITE" id="PS51123">
    <property type="entry name" value="OMPA_2"/>
    <property type="match status" value="1"/>
</dbReference>